<dbReference type="InterPro" id="IPR052709">
    <property type="entry name" value="Transposase-MT_Hybrid"/>
</dbReference>
<protein>
    <recommendedName>
        <fullName evidence="3">Mos1 transposase HTH domain-containing protein</fullName>
    </recommendedName>
</protein>
<dbReference type="PANTHER" id="PTHR46060">
    <property type="entry name" value="MARINER MOS1 TRANSPOSASE-LIKE PROTEIN"/>
    <property type="match status" value="1"/>
</dbReference>
<proteinExistence type="predicted"/>
<accession>A0A814ZDW9</accession>
<dbReference type="EMBL" id="CAJNOT010001730">
    <property type="protein sequence ID" value="CAF1241550.1"/>
    <property type="molecule type" value="Genomic_DNA"/>
</dbReference>
<gene>
    <name evidence="1" type="ORF">ZHD862_LOCUS24906</name>
</gene>
<evidence type="ECO:0008006" key="3">
    <source>
        <dbReference type="Google" id="ProtNLM"/>
    </source>
</evidence>
<evidence type="ECO:0000313" key="2">
    <source>
        <dbReference type="Proteomes" id="UP000663864"/>
    </source>
</evidence>
<comment type="caution">
    <text evidence="1">The sequence shown here is derived from an EMBL/GenBank/DDBJ whole genome shotgun (WGS) entry which is preliminary data.</text>
</comment>
<reference evidence="1" key="1">
    <citation type="submission" date="2021-02" db="EMBL/GenBank/DDBJ databases">
        <authorList>
            <person name="Nowell W R."/>
        </authorList>
    </citation>
    <scope>NUCLEOTIDE SEQUENCE</scope>
</reference>
<name>A0A814ZDW9_9BILA</name>
<sequence>MLVIDMRTALNIEGRTIHDELRTVFGDEAPSYRTVARWAQWFREGREEIEDEERSGRSVTESTLENIEEIRSIVSDHSHVTIAELQEHTDLTSKLARDVESDGEKEDVEKEDAGDVLYLISIDVEMKEAADNPQLWKQTRAIERFLSVANPIEKEKFIEVLSLAPIQPLFSQEVLYNPFAISNVKIGINGFGRIGQLLFRCVF</sequence>
<dbReference type="PANTHER" id="PTHR46060:SF1">
    <property type="entry name" value="MARINER MOS1 TRANSPOSASE-LIKE PROTEIN"/>
    <property type="match status" value="1"/>
</dbReference>
<dbReference type="Proteomes" id="UP000663864">
    <property type="component" value="Unassembled WGS sequence"/>
</dbReference>
<dbReference type="AlphaFoldDB" id="A0A814ZDW9"/>
<organism evidence="1 2">
    <name type="scientific">Rotaria sordida</name>
    <dbReference type="NCBI Taxonomy" id="392033"/>
    <lineage>
        <taxon>Eukaryota</taxon>
        <taxon>Metazoa</taxon>
        <taxon>Spiralia</taxon>
        <taxon>Gnathifera</taxon>
        <taxon>Rotifera</taxon>
        <taxon>Eurotatoria</taxon>
        <taxon>Bdelloidea</taxon>
        <taxon>Philodinida</taxon>
        <taxon>Philodinidae</taxon>
        <taxon>Rotaria</taxon>
    </lineage>
</organism>
<evidence type="ECO:0000313" key="1">
    <source>
        <dbReference type="EMBL" id="CAF1241550.1"/>
    </source>
</evidence>